<dbReference type="InterPro" id="IPR001881">
    <property type="entry name" value="EGF-like_Ca-bd_dom"/>
</dbReference>
<dbReference type="Gene3D" id="2.10.25.10">
    <property type="entry name" value="Laminin"/>
    <property type="match status" value="2"/>
</dbReference>
<keyword evidence="1 6" id="KW-0245">EGF-like domain</keyword>
<dbReference type="Gene3D" id="2.60.120.200">
    <property type="match status" value="2"/>
</dbReference>
<dbReference type="FunFam" id="2.10.25.10:FF:000434">
    <property type="entry name" value="Predicted protein"/>
    <property type="match status" value="1"/>
</dbReference>
<keyword evidence="3" id="KW-0677">Repeat</keyword>
<dbReference type="CDD" id="cd00054">
    <property type="entry name" value="EGF_CA"/>
    <property type="match status" value="2"/>
</dbReference>
<feature type="region of interest" description="Disordered" evidence="7">
    <location>
        <begin position="1"/>
        <end position="27"/>
    </location>
</feature>
<feature type="domain" description="EGF-like" evidence="8">
    <location>
        <begin position="20"/>
        <end position="57"/>
    </location>
</feature>
<evidence type="ECO:0000256" key="6">
    <source>
        <dbReference type="PROSITE-ProRule" id="PRU00076"/>
    </source>
</evidence>
<feature type="compositionally biased region" description="Polar residues" evidence="7">
    <location>
        <begin position="1"/>
        <end position="12"/>
    </location>
</feature>
<dbReference type="SMART" id="SM00179">
    <property type="entry name" value="EGF_CA"/>
    <property type="match status" value="2"/>
</dbReference>
<dbReference type="SUPFAM" id="SSF57196">
    <property type="entry name" value="EGF/Laminin"/>
    <property type="match status" value="1"/>
</dbReference>
<dbReference type="OrthoDB" id="6359541at2759"/>
<dbReference type="InterPro" id="IPR013320">
    <property type="entry name" value="ConA-like_dom_sf"/>
</dbReference>
<dbReference type="AlphaFoldDB" id="A0A5N5SRZ5"/>
<accession>A0A5N5SRZ5</accession>
<dbReference type="PROSITE" id="PS01186">
    <property type="entry name" value="EGF_2"/>
    <property type="match status" value="1"/>
</dbReference>
<dbReference type="Pfam" id="PF00054">
    <property type="entry name" value="Laminin_G_1"/>
    <property type="match status" value="1"/>
</dbReference>
<dbReference type="PANTHER" id="PTHR15036:SF93">
    <property type="entry name" value="EYS PROTEIN"/>
    <property type="match status" value="1"/>
</dbReference>
<protein>
    <submittedName>
        <fullName evidence="9">Pikachurin</fullName>
    </submittedName>
</protein>
<reference evidence="9 10" key="1">
    <citation type="journal article" date="2019" name="PLoS Biol.">
        <title>Sex chromosomes control vertical transmission of feminizing Wolbachia symbionts in an isopod.</title>
        <authorList>
            <person name="Becking T."/>
            <person name="Chebbi M.A."/>
            <person name="Giraud I."/>
            <person name="Moumen B."/>
            <person name="Laverre T."/>
            <person name="Caubet Y."/>
            <person name="Peccoud J."/>
            <person name="Gilbert C."/>
            <person name="Cordaux R."/>
        </authorList>
    </citation>
    <scope>NUCLEOTIDE SEQUENCE [LARGE SCALE GENOMIC DNA]</scope>
    <source>
        <strain evidence="9">ANa2</strain>
        <tissue evidence="9">Whole body excluding digestive tract and cuticle</tissue>
    </source>
</reference>
<dbReference type="EMBL" id="SEYY01021038">
    <property type="protein sequence ID" value="KAB7496787.1"/>
    <property type="molecule type" value="Genomic_DNA"/>
</dbReference>
<evidence type="ECO:0000313" key="10">
    <source>
        <dbReference type="Proteomes" id="UP000326759"/>
    </source>
</evidence>
<dbReference type="GO" id="GO:0048513">
    <property type="term" value="P:animal organ development"/>
    <property type="evidence" value="ECO:0007669"/>
    <property type="project" value="UniProtKB-ARBA"/>
</dbReference>
<dbReference type="Pfam" id="PF00008">
    <property type="entry name" value="EGF"/>
    <property type="match status" value="2"/>
</dbReference>
<evidence type="ECO:0000313" key="9">
    <source>
        <dbReference type="EMBL" id="KAB7496787.1"/>
    </source>
</evidence>
<feature type="non-terminal residue" evidence="9">
    <location>
        <position position="1"/>
    </location>
</feature>
<name>A0A5N5SRZ5_9CRUS</name>
<dbReference type="InterPro" id="IPR001791">
    <property type="entry name" value="Laminin_G"/>
</dbReference>
<dbReference type="PROSITE" id="PS00022">
    <property type="entry name" value="EGF_1"/>
    <property type="match status" value="2"/>
</dbReference>
<keyword evidence="10" id="KW-1185">Reference proteome</keyword>
<dbReference type="PROSITE" id="PS50026">
    <property type="entry name" value="EGF_3"/>
    <property type="match status" value="2"/>
</dbReference>
<dbReference type="GO" id="GO:0005509">
    <property type="term" value="F:calcium ion binding"/>
    <property type="evidence" value="ECO:0007669"/>
    <property type="project" value="InterPro"/>
</dbReference>
<dbReference type="SMART" id="SM00181">
    <property type="entry name" value="EGF"/>
    <property type="match status" value="2"/>
</dbReference>
<dbReference type="InterPro" id="IPR050372">
    <property type="entry name" value="Neurexin-related_CASP"/>
</dbReference>
<dbReference type="Proteomes" id="UP000326759">
    <property type="component" value="Unassembled WGS sequence"/>
</dbReference>
<evidence type="ECO:0000259" key="8">
    <source>
        <dbReference type="PROSITE" id="PS50026"/>
    </source>
</evidence>
<dbReference type="PANTHER" id="PTHR15036">
    <property type="entry name" value="PIKACHURIN-LIKE PROTEIN"/>
    <property type="match status" value="1"/>
</dbReference>
<keyword evidence="4 6" id="KW-1015">Disulfide bond</keyword>
<evidence type="ECO:0000256" key="1">
    <source>
        <dbReference type="ARBA" id="ARBA00022536"/>
    </source>
</evidence>
<evidence type="ECO:0000256" key="7">
    <source>
        <dbReference type="SAM" id="MobiDB-lite"/>
    </source>
</evidence>
<keyword evidence="2" id="KW-0732">Signal</keyword>
<comment type="caution">
    <text evidence="9">The sequence shown here is derived from an EMBL/GenBank/DDBJ whole genome shotgun (WGS) entry which is preliminary data.</text>
</comment>
<dbReference type="InterPro" id="IPR000742">
    <property type="entry name" value="EGF"/>
</dbReference>
<feature type="disulfide bond" evidence="6">
    <location>
        <begin position="340"/>
        <end position="349"/>
    </location>
</feature>
<evidence type="ECO:0000256" key="3">
    <source>
        <dbReference type="ARBA" id="ARBA00022737"/>
    </source>
</evidence>
<dbReference type="Pfam" id="PF02210">
    <property type="entry name" value="Laminin_G_2"/>
    <property type="match status" value="1"/>
</dbReference>
<sequence length="431" mass="47546">NLSINRPLSATTPGRDVSSGHSPCSKSPCKYGGTCKTLPGGSFTCLCTTESTGPLCENLVKPPYETPSFSGSSFLEIKKIKAYNKVQVIAKRYQRDGLLQLDDSEGSIGQAPGHLKSLDLRGSTYIGYVKNASRRVWENVGTAEGLVGCVRSARINGRPIDLLWPGSSHVVRAEHITDCASSPCYKLPCLNQGSCRPKGRRGIQMYLRNRVLRTKEKIKLKTWQVVRVRRRNRKGLLQLGKGKKVRGKSGPKLTQLNLDLPLFLGGHKNYSECHPESGVTEGFSGAIQRLVINEDILENLDEKAVGGKNVKRYRGPPCSHNPCQNGGICHPYLNRFLCKCVSGFLGKFCEQAIDEKDLQKPVLFDGTTYMQFPNTIFTATTSGEGLMLWMSKGSSLQKDYLSLALSRGLKLTMENGTKLWCIEGRGSVFYE</sequence>
<keyword evidence="5" id="KW-0325">Glycoprotein</keyword>
<proteinExistence type="predicted"/>
<evidence type="ECO:0000256" key="2">
    <source>
        <dbReference type="ARBA" id="ARBA00022729"/>
    </source>
</evidence>
<evidence type="ECO:0000256" key="4">
    <source>
        <dbReference type="ARBA" id="ARBA00023157"/>
    </source>
</evidence>
<feature type="domain" description="EGF-like" evidence="8">
    <location>
        <begin position="314"/>
        <end position="350"/>
    </location>
</feature>
<dbReference type="SUPFAM" id="SSF49899">
    <property type="entry name" value="Concanavalin A-like lectins/glucanases"/>
    <property type="match status" value="3"/>
</dbReference>
<evidence type="ECO:0000256" key="5">
    <source>
        <dbReference type="ARBA" id="ARBA00023180"/>
    </source>
</evidence>
<comment type="caution">
    <text evidence="6">Lacks conserved residue(s) required for the propagation of feature annotation.</text>
</comment>
<gene>
    <name evidence="9" type="primary">Egflam</name>
    <name evidence="9" type="ORF">Anas_01609</name>
</gene>
<feature type="disulfide bond" evidence="6">
    <location>
        <begin position="47"/>
        <end position="56"/>
    </location>
</feature>
<organism evidence="9 10">
    <name type="scientific">Armadillidium nasatum</name>
    <dbReference type="NCBI Taxonomy" id="96803"/>
    <lineage>
        <taxon>Eukaryota</taxon>
        <taxon>Metazoa</taxon>
        <taxon>Ecdysozoa</taxon>
        <taxon>Arthropoda</taxon>
        <taxon>Crustacea</taxon>
        <taxon>Multicrustacea</taxon>
        <taxon>Malacostraca</taxon>
        <taxon>Eumalacostraca</taxon>
        <taxon>Peracarida</taxon>
        <taxon>Isopoda</taxon>
        <taxon>Oniscidea</taxon>
        <taxon>Crinocheta</taxon>
        <taxon>Armadillidiidae</taxon>
        <taxon>Armadillidium</taxon>
    </lineage>
</organism>